<protein>
    <submittedName>
        <fullName evidence="6">Chemotaxis protein CheY</fullName>
    </submittedName>
    <submittedName>
        <fullName evidence="7">Response regulator receiver domain-containing protein</fullName>
    </submittedName>
</protein>
<comment type="caution">
    <text evidence="6">The sequence shown here is derived from an EMBL/GenBank/DDBJ whole genome shotgun (WGS) entry which is preliminary data.</text>
</comment>
<keyword evidence="1 4" id="KW-0597">Phosphoprotein</keyword>
<dbReference type="InterPro" id="IPR050595">
    <property type="entry name" value="Bact_response_regulator"/>
</dbReference>
<dbReference type="Pfam" id="PF00072">
    <property type="entry name" value="Response_reg"/>
    <property type="match status" value="1"/>
</dbReference>
<dbReference type="HOGENOM" id="CLU_000445_69_17_5"/>
<evidence type="ECO:0000313" key="8">
    <source>
        <dbReference type="Proteomes" id="UP000019849"/>
    </source>
</evidence>
<dbReference type="PANTHER" id="PTHR44591">
    <property type="entry name" value="STRESS RESPONSE REGULATOR PROTEIN 1"/>
    <property type="match status" value="1"/>
</dbReference>
<keyword evidence="2" id="KW-0805">Transcription regulation</keyword>
<dbReference type="GO" id="GO:0000160">
    <property type="term" value="P:phosphorelay signal transduction system"/>
    <property type="evidence" value="ECO:0007669"/>
    <property type="project" value="InterPro"/>
</dbReference>
<organism evidence="6 8">
    <name type="scientific">Aquamicrobium defluvii</name>
    <dbReference type="NCBI Taxonomy" id="69279"/>
    <lineage>
        <taxon>Bacteria</taxon>
        <taxon>Pseudomonadati</taxon>
        <taxon>Pseudomonadota</taxon>
        <taxon>Alphaproteobacteria</taxon>
        <taxon>Hyphomicrobiales</taxon>
        <taxon>Phyllobacteriaceae</taxon>
        <taxon>Aquamicrobium</taxon>
    </lineage>
</organism>
<dbReference type="InterPro" id="IPR001789">
    <property type="entry name" value="Sig_transdc_resp-reg_receiver"/>
</dbReference>
<sequence>MTDILIVEDEQAILESLEFILTRCGWSVGVARDGEAALQAVMRFRPRLVLLDIMLPKRGGLDVLKVLRSNPAFASTSVVILTARGQQYDRQAAMDMKADDFITKPYANGDVVNAVRRILESQTCSAAHA</sequence>
<dbReference type="EMBL" id="SNZF01000051">
    <property type="protein sequence ID" value="TDR29042.1"/>
    <property type="molecule type" value="Genomic_DNA"/>
</dbReference>
<dbReference type="Proteomes" id="UP000294958">
    <property type="component" value="Unassembled WGS sequence"/>
</dbReference>
<dbReference type="CDD" id="cd17574">
    <property type="entry name" value="REC_OmpR"/>
    <property type="match status" value="1"/>
</dbReference>
<dbReference type="InterPro" id="IPR011006">
    <property type="entry name" value="CheY-like_superfamily"/>
</dbReference>
<feature type="domain" description="Response regulatory" evidence="5">
    <location>
        <begin position="3"/>
        <end position="119"/>
    </location>
</feature>
<keyword evidence="9" id="KW-1185">Reference proteome</keyword>
<evidence type="ECO:0000313" key="6">
    <source>
        <dbReference type="EMBL" id="EXL09006.1"/>
    </source>
</evidence>
<reference evidence="6 8" key="1">
    <citation type="submission" date="2014-02" db="EMBL/GenBank/DDBJ databases">
        <title>Aquamicrobium defluvii Genome sequencing.</title>
        <authorList>
            <person name="Wang X."/>
        </authorList>
    </citation>
    <scope>NUCLEOTIDE SEQUENCE [LARGE SCALE GENOMIC DNA]</scope>
    <source>
        <strain evidence="6 8">W13Z1</strain>
    </source>
</reference>
<dbReference type="RefSeq" id="WP_035025412.1">
    <property type="nucleotide sequence ID" value="NZ_KK073883.1"/>
</dbReference>
<dbReference type="PROSITE" id="PS50110">
    <property type="entry name" value="RESPONSE_REGULATORY"/>
    <property type="match status" value="1"/>
</dbReference>
<evidence type="ECO:0000259" key="5">
    <source>
        <dbReference type="PROSITE" id="PS50110"/>
    </source>
</evidence>
<evidence type="ECO:0000313" key="9">
    <source>
        <dbReference type="Proteomes" id="UP000294958"/>
    </source>
</evidence>
<keyword evidence="3" id="KW-0804">Transcription</keyword>
<evidence type="ECO:0000256" key="3">
    <source>
        <dbReference type="ARBA" id="ARBA00023163"/>
    </source>
</evidence>
<evidence type="ECO:0000256" key="4">
    <source>
        <dbReference type="PROSITE-ProRule" id="PRU00169"/>
    </source>
</evidence>
<dbReference type="eggNOG" id="COG0745">
    <property type="taxonomic scope" value="Bacteria"/>
</dbReference>
<proteinExistence type="predicted"/>
<dbReference type="PATRIC" id="fig|69279.3.peg.1665"/>
<name>A0A011US02_9HYPH</name>
<dbReference type="EMBL" id="JENY01000009">
    <property type="protein sequence ID" value="EXL09006.1"/>
    <property type="molecule type" value="Genomic_DNA"/>
</dbReference>
<evidence type="ECO:0000256" key="2">
    <source>
        <dbReference type="ARBA" id="ARBA00023015"/>
    </source>
</evidence>
<dbReference type="STRING" id="69279.BG36_23700"/>
<reference evidence="7 9" key="2">
    <citation type="submission" date="2019-03" db="EMBL/GenBank/DDBJ databases">
        <title>Genomic Encyclopedia of Type Strains, Phase IV (KMG-IV): sequencing the most valuable type-strain genomes for metagenomic binning, comparative biology and taxonomic classification.</title>
        <authorList>
            <person name="Goeker M."/>
        </authorList>
    </citation>
    <scope>NUCLEOTIDE SEQUENCE [LARGE SCALE GENOMIC DNA]</scope>
    <source>
        <strain evidence="7 9">DSM 11603</strain>
    </source>
</reference>
<dbReference type="Proteomes" id="UP000019849">
    <property type="component" value="Unassembled WGS sequence"/>
</dbReference>
<dbReference type="SMART" id="SM00448">
    <property type="entry name" value="REC"/>
    <property type="match status" value="1"/>
</dbReference>
<dbReference type="AlphaFoldDB" id="A0A011US02"/>
<feature type="modified residue" description="4-aspartylphosphate" evidence="4">
    <location>
        <position position="52"/>
    </location>
</feature>
<dbReference type="SUPFAM" id="SSF52172">
    <property type="entry name" value="CheY-like"/>
    <property type="match status" value="1"/>
</dbReference>
<dbReference type="Gene3D" id="3.40.50.2300">
    <property type="match status" value="1"/>
</dbReference>
<dbReference type="OrthoDB" id="9801602at2"/>
<evidence type="ECO:0000256" key="1">
    <source>
        <dbReference type="ARBA" id="ARBA00022553"/>
    </source>
</evidence>
<dbReference type="PANTHER" id="PTHR44591:SF3">
    <property type="entry name" value="RESPONSE REGULATORY DOMAIN-CONTAINING PROTEIN"/>
    <property type="match status" value="1"/>
</dbReference>
<gene>
    <name evidence="6" type="ORF">BG36_23700</name>
    <name evidence="7" type="ORF">DES43_15110</name>
</gene>
<accession>A0A011US02</accession>
<evidence type="ECO:0000313" key="7">
    <source>
        <dbReference type="EMBL" id="TDR29042.1"/>
    </source>
</evidence>